<dbReference type="AlphaFoldDB" id="A0AAE1STU5"/>
<dbReference type="EMBL" id="JAVYJV010000003">
    <property type="protein sequence ID" value="KAK4375122.1"/>
    <property type="molecule type" value="Genomic_DNA"/>
</dbReference>
<evidence type="ECO:0000313" key="2">
    <source>
        <dbReference type="EMBL" id="KAK4375122.1"/>
    </source>
</evidence>
<feature type="compositionally biased region" description="Basic and acidic residues" evidence="1">
    <location>
        <begin position="78"/>
        <end position="104"/>
    </location>
</feature>
<gene>
    <name evidence="2" type="ORF">RND71_005799</name>
</gene>
<comment type="caution">
    <text evidence="2">The sequence shown here is derived from an EMBL/GenBank/DDBJ whole genome shotgun (WGS) entry which is preliminary data.</text>
</comment>
<evidence type="ECO:0000256" key="1">
    <source>
        <dbReference type="SAM" id="MobiDB-lite"/>
    </source>
</evidence>
<accession>A0AAE1STU5</accession>
<dbReference type="Proteomes" id="UP001291623">
    <property type="component" value="Unassembled WGS sequence"/>
</dbReference>
<sequence>MDETGVHSLLNAIRSTVPDLGTASPAQTVAGKDSSNPFMAVTLPKSEEEEKTNKLPVIFTAGSSSRTRSRKIKKKDKSKKENSPDIERMIKDTIEKMFREREVSQKSQSQEPEQITSRGTSSDREFLESNYVQDAQDPNDYDSGMSFDSIALYNLDT</sequence>
<keyword evidence="3" id="KW-1185">Reference proteome</keyword>
<feature type="region of interest" description="Disordered" evidence="1">
    <location>
        <begin position="16"/>
        <end position="148"/>
    </location>
</feature>
<evidence type="ECO:0000313" key="3">
    <source>
        <dbReference type="Proteomes" id="UP001291623"/>
    </source>
</evidence>
<feature type="compositionally biased region" description="Basic residues" evidence="1">
    <location>
        <begin position="67"/>
        <end position="77"/>
    </location>
</feature>
<feature type="compositionally biased region" description="Polar residues" evidence="1">
    <location>
        <begin position="105"/>
        <end position="120"/>
    </location>
</feature>
<reference evidence="2" key="1">
    <citation type="submission" date="2023-12" db="EMBL/GenBank/DDBJ databases">
        <title>Genome assembly of Anisodus tanguticus.</title>
        <authorList>
            <person name="Wang Y.-J."/>
        </authorList>
    </citation>
    <scope>NUCLEOTIDE SEQUENCE</scope>
    <source>
        <strain evidence="2">KB-2021</strain>
        <tissue evidence="2">Leaf</tissue>
    </source>
</reference>
<proteinExistence type="predicted"/>
<name>A0AAE1STU5_9SOLA</name>
<protein>
    <submittedName>
        <fullName evidence="2">Uncharacterized protein</fullName>
    </submittedName>
</protein>
<organism evidence="2 3">
    <name type="scientific">Anisodus tanguticus</name>
    <dbReference type="NCBI Taxonomy" id="243964"/>
    <lineage>
        <taxon>Eukaryota</taxon>
        <taxon>Viridiplantae</taxon>
        <taxon>Streptophyta</taxon>
        <taxon>Embryophyta</taxon>
        <taxon>Tracheophyta</taxon>
        <taxon>Spermatophyta</taxon>
        <taxon>Magnoliopsida</taxon>
        <taxon>eudicotyledons</taxon>
        <taxon>Gunneridae</taxon>
        <taxon>Pentapetalae</taxon>
        <taxon>asterids</taxon>
        <taxon>lamiids</taxon>
        <taxon>Solanales</taxon>
        <taxon>Solanaceae</taxon>
        <taxon>Solanoideae</taxon>
        <taxon>Hyoscyameae</taxon>
        <taxon>Anisodus</taxon>
    </lineage>
</organism>